<protein>
    <submittedName>
        <fullName evidence="6">50S ribosomal protein L12, cyanelle</fullName>
    </submittedName>
</protein>
<dbReference type="AlphaFoldDB" id="A0AAV9FFM3"/>
<reference evidence="6" key="1">
    <citation type="journal article" date="2023" name="Nat. Commun.">
        <title>Diploid and tetraploid genomes of Acorus and the evolution of monocots.</title>
        <authorList>
            <person name="Ma L."/>
            <person name="Liu K.W."/>
            <person name="Li Z."/>
            <person name="Hsiao Y.Y."/>
            <person name="Qi Y."/>
            <person name="Fu T."/>
            <person name="Tang G.D."/>
            <person name="Zhang D."/>
            <person name="Sun W.H."/>
            <person name="Liu D.K."/>
            <person name="Li Y."/>
            <person name="Chen G.Z."/>
            <person name="Liu X.D."/>
            <person name="Liao X.Y."/>
            <person name="Jiang Y.T."/>
            <person name="Yu X."/>
            <person name="Hao Y."/>
            <person name="Huang J."/>
            <person name="Zhao X.W."/>
            <person name="Ke S."/>
            <person name="Chen Y.Y."/>
            <person name="Wu W.L."/>
            <person name="Hsu J.L."/>
            <person name="Lin Y.F."/>
            <person name="Huang M.D."/>
            <person name="Li C.Y."/>
            <person name="Huang L."/>
            <person name="Wang Z.W."/>
            <person name="Zhao X."/>
            <person name="Zhong W.Y."/>
            <person name="Peng D.H."/>
            <person name="Ahmad S."/>
            <person name="Lan S."/>
            <person name="Zhang J.S."/>
            <person name="Tsai W.C."/>
            <person name="Van de Peer Y."/>
            <person name="Liu Z.J."/>
        </authorList>
    </citation>
    <scope>NUCLEOTIDE SEQUENCE</scope>
    <source>
        <strain evidence="6">CP</strain>
    </source>
</reference>
<dbReference type="PANTHER" id="PTHR45987:SF1">
    <property type="entry name" value="50S RIBOSOMAL PROTEIN L7_L12-RELATED"/>
    <property type="match status" value="1"/>
</dbReference>
<dbReference type="SUPFAM" id="SSF54736">
    <property type="entry name" value="ClpS-like"/>
    <property type="match status" value="1"/>
</dbReference>
<evidence type="ECO:0000259" key="4">
    <source>
        <dbReference type="Pfam" id="PF00542"/>
    </source>
</evidence>
<keyword evidence="3" id="KW-0687">Ribonucleoprotein</keyword>
<comment type="caution">
    <text evidence="6">The sequence shown here is derived from an EMBL/GenBank/DDBJ whole genome shotgun (WGS) entry which is preliminary data.</text>
</comment>
<evidence type="ECO:0000256" key="3">
    <source>
        <dbReference type="ARBA" id="ARBA00023274"/>
    </source>
</evidence>
<evidence type="ECO:0000313" key="7">
    <source>
        <dbReference type="Proteomes" id="UP001180020"/>
    </source>
</evidence>
<dbReference type="GO" id="GO:0003729">
    <property type="term" value="F:mRNA binding"/>
    <property type="evidence" value="ECO:0007669"/>
    <property type="project" value="TreeGrafter"/>
</dbReference>
<comment type="similarity">
    <text evidence="1">Belongs to the bacterial ribosomal protein bL12 family.</text>
</comment>
<dbReference type="GO" id="GO:0003735">
    <property type="term" value="F:structural constituent of ribosome"/>
    <property type="evidence" value="ECO:0007669"/>
    <property type="project" value="InterPro"/>
</dbReference>
<keyword evidence="2 6" id="KW-0689">Ribosomal protein</keyword>
<evidence type="ECO:0000259" key="5">
    <source>
        <dbReference type="Pfam" id="PF16320"/>
    </source>
</evidence>
<proteinExistence type="inferred from homology"/>
<evidence type="ECO:0000256" key="2">
    <source>
        <dbReference type="ARBA" id="ARBA00022980"/>
    </source>
</evidence>
<dbReference type="Gene3D" id="3.30.1390.10">
    <property type="match status" value="1"/>
</dbReference>
<dbReference type="Proteomes" id="UP001180020">
    <property type="component" value="Unassembled WGS sequence"/>
</dbReference>
<feature type="domain" description="Large ribosomal subunit protein bL12 oligomerization" evidence="5">
    <location>
        <begin position="80"/>
        <end position="121"/>
    </location>
</feature>
<feature type="domain" description="Large ribosomal subunit protein bL12 C-terminal" evidence="4">
    <location>
        <begin position="143"/>
        <end position="209"/>
    </location>
</feature>
<organism evidence="6 7">
    <name type="scientific">Acorus calamus</name>
    <name type="common">Sweet flag</name>
    <dbReference type="NCBI Taxonomy" id="4465"/>
    <lineage>
        <taxon>Eukaryota</taxon>
        <taxon>Viridiplantae</taxon>
        <taxon>Streptophyta</taxon>
        <taxon>Embryophyta</taxon>
        <taxon>Tracheophyta</taxon>
        <taxon>Spermatophyta</taxon>
        <taxon>Magnoliopsida</taxon>
        <taxon>Liliopsida</taxon>
        <taxon>Acoraceae</taxon>
        <taxon>Acorus</taxon>
    </lineage>
</organism>
<dbReference type="GO" id="GO:0005739">
    <property type="term" value="C:mitochondrion"/>
    <property type="evidence" value="ECO:0007669"/>
    <property type="project" value="TreeGrafter"/>
</dbReference>
<name>A0AAV9FFM3_ACOCL</name>
<dbReference type="GO" id="GO:0005840">
    <property type="term" value="C:ribosome"/>
    <property type="evidence" value="ECO:0007669"/>
    <property type="project" value="UniProtKB-KW"/>
</dbReference>
<dbReference type="SUPFAM" id="SSF48300">
    <property type="entry name" value="Ribosomal protein L7/12, oligomerisation (N-terminal) domain"/>
    <property type="match status" value="1"/>
</dbReference>
<dbReference type="GO" id="GO:1990904">
    <property type="term" value="C:ribonucleoprotein complex"/>
    <property type="evidence" value="ECO:0007669"/>
    <property type="project" value="UniProtKB-KW"/>
</dbReference>
<dbReference type="FunFam" id="3.30.1390.10:FF:000001">
    <property type="entry name" value="50S ribosomal protein L7/L12"/>
    <property type="match status" value="1"/>
</dbReference>
<gene>
    <name evidence="6" type="primary">rpl12</name>
    <name evidence="6" type="ORF">QJS10_CPA01g00955</name>
</gene>
<dbReference type="Pfam" id="PF00542">
    <property type="entry name" value="Ribosomal_L12"/>
    <property type="match status" value="1"/>
</dbReference>
<dbReference type="InterPro" id="IPR013823">
    <property type="entry name" value="Ribosomal_bL12_C"/>
</dbReference>
<evidence type="ECO:0000313" key="6">
    <source>
        <dbReference type="EMBL" id="KAK1324816.1"/>
    </source>
</evidence>
<evidence type="ECO:0000256" key="1">
    <source>
        <dbReference type="ARBA" id="ARBA00007197"/>
    </source>
</evidence>
<dbReference type="PANTHER" id="PTHR45987">
    <property type="entry name" value="39S RIBOSOMAL PROTEIN L12"/>
    <property type="match status" value="1"/>
</dbReference>
<dbReference type="InterPro" id="IPR008932">
    <property type="entry name" value="Ribosomal_bL12_oligo"/>
</dbReference>
<dbReference type="GO" id="GO:0006412">
    <property type="term" value="P:translation"/>
    <property type="evidence" value="ECO:0007669"/>
    <property type="project" value="InterPro"/>
</dbReference>
<dbReference type="HAMAP" id="MF_00368">
    <property type="entry name" value="Ribosomal_bL12"/>
    <property type="match status" value="1"/>
</dbReference>
<sequence>MVWLSITEWSRGLAGPLASRPSDPLRILLRNFAQPAKAGGDESDEEAEMIDQRRLPADYDPSNFDPAEHRSPPTPRVFRLVDEVAGLTLSEVSELSSIIASKLGLKELPVIAAMDPGAASAPAAGAAAGPAAAEEKKTEKTVFEVRLESYEAASKIKVIKEVRAFAELGLKEAKELVEKTPAVFKRGVSKEEGEQIIEKMKAVGAKAVLE</sequence>
<dbReference type="Pfam" id="PF16320">
    <property type="entry name" value="Ribosomal_L12_N"/>
    <property type="match status" value="1"/>
</dbReference>
<keyword evidence="7" id="KW-1185">Reference proteome</keyword>
<dbReference type="InterPro" id="IPR014719">
    <property type="entry name" value="Ribosomal_bL12_C/ClpS-like"/>
</dbReference>
<dbReference type="CDD" id="cd00387">
    <property type="entry name" value="Ribosomal_L7_L12"/>
    <property type="match status" value="1"/>
</dbReference>
<dbReference type="InterPro" id="IPR036235">
    <property type="entry name" value="Ribosomal_bL12_oligo_N_sf"/>
</dbReference>
<dbReference type="EMBL" id="JAUJYO010000001">
    <property type="protein sequence ID" value="KAK1324816.1"/>
    <property type="molecule type" value="Genomic_DNA"/>
</dbReference>
<accession>A0AAV9FFM3</accession>
<dbReference type="InterPro" id="IPR000206">
    <property type="entry name" value="Ribosomal_bL12"/>
</dbReference>
<reference evidence="6" key="2">
    <citation type="submission" date="2023-06" db="EMBL/GenBank/DDBJ databases">
        <authorList>
            <person name="Ma L."/>
            <person name="Liu K.-W."/>
            <person name="Li Z."/>
            <person name="Hsiao Y.-Y."/>
            <person name="Qi Y."/>
            <person name="Fu T."/>
            <person name="Tang G."/>
            <person name="Zhang D."/>
            <person name="Sun W.-H."/>
            <person name="Liu D.-K."/>
            <person name="Li Y."/>
            <person name="Chen G.-Z."/>
            <person name="Liu X.-D."/>
            <person name="Liao X.-Y."/>
            <person name="Jiang Y.-T."/>
            <person name="Yu X."/>
            <person name="Hao Y."/>
            <person name="Huang J."/>
            <person name="Zhao X.-W."/>
            <person name="Ke S."/>
            <person name="Chen Y.-Y."/>
            <person name="Wu W.-L."/>
            <person name="Hsu J.-L."/>
            <person name="Lin Y.-F."/>
            <person name="Huang M.-D."/>
            <person name="Li C.-Y."/>
            <person name="Huang L."/>
            <person name="Wang Z.-W."/>
            <person name="Zhao X."/>
            <person name="Zhong W.-Y."/>
            <person name="Peng D.-H."/>
            <person name="Ahmad S."/>
            <person name="Lan S."/>
            <person name="Zhang J.-S."/>
            <person name="Tsai W.-C."/>
            <person name="Van De Peer Y."/>
            <person name="Liu Z.-J."/>
        </authorList>
    </citation>
    <scope>NUCLEOTIDE SEQUENCE</scope>
    <source>
        <strain evidence="6">CP</strain>
        <tissue evidence="6">Leaves</tissue>
    </source>
</reference>
<dbReference type="Gene3D" id="1.20.5.710">
    <property type="entry name" value="Single helix bin"/>
    <property type="match status" value="1"/>
</dbReference>